<sequence length="349" mass="39553">MMDEVDRLEAVRDVLDVMRRQEASHRRKHFSQLNESSSSDGVNAEKTRRPRSASPNSVSIASQNHDQIQFMQQRMQQHTHSRTLLLEWMYKIVEHCQLDDVAATLAIQLWDVGMLTSDSICMYPQLLAATCLQLALKVQQTTVLELPKLVHLGRGAFTHQDLISMEIILLRHMQWCITVPTITDYVAQYASFTRHHACDEDPFRSLLKTVLQIATSLQQPRADATSEEWAIACILFVFEHDSIISPHHQQAWILQMRACGVSISSTRITALLQRLRQALHQDTVRCSQYQHALETAAQVGDTVNAGNSGNNDSDNDNIKSNANDSIQTPNAKHLYTGRSPRHVLVDELQ</sequence>
<name>A0A6T6G7D7_9STRA</name>
<dbReference type="SMART" id="SM00385">
    <property type="entry name" value="CYCLIN"/>
    <property type="match status" value="1"/>
</dbReference>
<evidence type="ECO:0000313" key="4">
    <source>
        <dbReference type="EMBL" id="CAD8336378.1"/>
    </source>
</evidence>
<feature type="region of interest" description="Disordered" evidence="2">
    <location>
        <begin position="300"/>
        <end position="339"/>
    </location>
</feature>
<dbReference type="InterPro" id="IPR006671">
    <property type="entry name" value="Cyclin_N"/>
</dbReference>
<accession>A0A6T6G7D7</accession>
<organism evidence="5">
    <name type="scientific">Craspedostauros australis</name>
    <dbReference type="NCBI Taxonomy" id="1486917"/>
    <lineage>
        <taxon>Eukaryota</taxon>
        <taxon>Sar</taxon>
        <taxon>Stramenopiles</taxon>
        <taxon>Ochrophyta</taxon>
        <taxon>Bacillariophyta</taxon>
        <taxon>Bacillariophyceae</taxon>
        <taxon>Bacillariophycidae</taxon>
        <taxon>Naviculales</taxon>
        <taxon>Naviculaceae</taxon>
        <taxon>Craspedostauros</taxon>
    </lineage>
</organism>
<dbReference type="AlphaFoldDB" id="A0A6T6G7D7"/>
<keyword evidence="1" id="KW-0195">Cyclin</keyword>
<dbReference type="Gene3D" id="1.10.472.10">
    <property type="entry name" value="Cyclin-like"/>
    <property type="match status" value="2"/>
</dbReference>
<feature type="region of interest" description="Disordered" evidence="2">
    <location>
        <begin position="23"/>
        <end position="59"/>
    </location>
</feature>
<evidence type="ECO:0000256" key="1">
    <source>
        <dbReference type="RuleBase" id="RU000383"/>
    </source>
</evidence>
<dbReference type="PANTHER" id="PTHR10177">
    <property type="entry name" value="CYCLINS"/>
    <property type="match status" value="1"/>
</dbReference>
<dbReference type="InterPro" id="IPR039361">
    <property type="entry name" value="Cyclin"/>
</dbReference>
<dbReference type="EMBL" id="HBEF01013572">
    <property type="protein sequence ID" value="CAD8336378.1"/>
    <property type="molecule type" value="Transcribed_RNA"/>
</dbReference>
<proteinExistence type="inferred from homology"/>
<dbReference type="InterPro" id="IPR036915">
    <property type="entry name" value="Cyclin-like_sf"/>
</dbReference>
<reference evidence="5" key="1">
    <citation type="submission" date="2021-01" db="EMBL/GenBank/DDBJ databases">
        <authorList>
            <person name="Corre E."/>
            <person name="Pelletier E."/>
            <person name="Niang G."/>
            <person name="Scheremetjew M."/>
            <person name="Finn R."/>
            <person name="Kale V."/>
            <person name="Holt S."/>
            <person name="Cochrane G."/>
            <person name="Meng A."/>
            <person name="Brown T."/>
            <person name="Cohen L."/>
        </authorList>
    </citation>
    <scope>NUCLEOTIDE SEQUENCE</scope>
    <source>
        <strain evidence="5">CCMP3328</strain>
    </source>
</reference>
<feature type="compositionally biased region" description="Polar residues" evidence="2">
    <location>
        <begin position="31"/>
        <end position="41"/>
    </location>
</feature>
<evidence type="ECO:0000256" key="2">
    <source>
        <dbReference type="SAM" id="MobiDB-lite"/>
    </source>
</evidence>
<dbReference type="EMBL" id="HBEF01013573">
    <property type="protein sequence ID" value="CAD8336379.1"/>
    <property type="molecule type" value="Transcribed_RNA"/>
</dbReference>
<feature type="compositionally biased region" description="Low complexity" evidence="2">
    <location>
        <begin position="304"/>
        <end position="326"/>
    </location>
</feature>
<comment type="similarity">
    <text evidence="1">Belongs to the cyclin family.</text>
</comment>
<evidence type="ECO:0000259" key="3">
    <source>
        <dbReference type="SMART" id="SM00385"/>
    </source>
</evidence>
<protein>
    <recommendedName>
        <fullName evidence="3">Cyclin-like domain-containing protein</fullName>
    </recommendedName>
</protein>
<dbReference type="InterPro" id="IPR013763">
    <property type="entry name" value="Cyclin-like_dom"/>
</dbReference>
<dbReference type="Pfam" id="PF00134">
    <property type="entry name" value="Cyclin_N"/>
    <property type="match status" value="1"/>
</dbReference>
<feature type="domain" description="Cyclin-like" evidence="3">
    <location>
        <begin position="87"/>
        <end position="171"/>
    </location>
</feature>
<dbReference type="SUPFAM" id="SSF47954">
    <property type="entry name" value="Cyclin-like"/>
    <property type="match status" value="1"/>
</dbReference>
<gene>
    <name evidence="4" type="ORF">CAUS1442_LOCUS8506</name>
    <name evidence="5" type="ORF">CAUS1442_LOCUS8507</name>
</gene>
<evidence type="ECO:0000313" key="5">
    <source>
        <dbReference type="EMBL" id="CAD8336379.1"/>
    </source>
</evidence>